<gene>
    <name evidence="2" type="ORF">JYZ213_LOCUS33149</name>
    <name evidence="3" type="ORF">OXD698_LOCUS34753</name>
</gene>
<accession>A0A819TJ60</accession>
<dbReference type="Proteomes" id="UP000663845">
    <property type="component" value="Unassembled WGS sequence"/>
</dbReference>
<feature type="compositionally biased region" description="Pro residues" evidence="1">
    <location>
        <begin position="7"/>
        <end position="20"/>
    </location>
</feature>
<evidence type="ECO:0000313" key="2">
    <source>
        <dbReference type="EMBL" id="CAF1316406.1"/>
    </source>
</evidence>
<organism evidence="3 4">
    <name type="scientific">Adineta steineri</name>
    <dbReference type="NCBI Taxonomy" id="433720"/>
    <lineage>
        <taxon>Eukaryota</taxon>
        <taxon>Metazoa</taxon>
        <taxon>Spiralia</taxon>
        <taxon>Gnathifera</taxon>
        <taxon>Rotifera</taxon>
        <taxon>Eurotatoria</taxon>
        <taxon>Bdelloidea</taxon>
        <taxon>Adinetida</taxon>
        <taxon>Adinetidae</taxon>
        <taxon>Adineta</taxon>
    </lineage>
</organism>
<dbReference type="EMBL" id="CAJNOG010000617">
    <property type="protein sequence ID" value="CAF1316406.1"/>
    <property type="molecule type" value="Genomic_DNA"/>
</dbReference>
<dbReference type="EMBL" id="CAJOAZ010005127">
    <property type="protein sequence ID" value="CAF4088570.1"/>
    <property type="molecule type" value="Genomic_DNA"/>
</dbReference>
<dbReference type="Proteomes" id="UP000663844">
    <property type="component" value="Unassembled WGS sequence"/>
</dbReference>
<evidence type="ECO:0000313" key="3">
    <source>
        <dbReference type="EMBL" id="CAF4088570.1"/>
    </source>
</evidence>
<proteinExistence type="predicted"/>
<name>A0A819TJ60_9BILA</name>
<feature type="region of interest" description="Disordered" evidence="1">
    <location>
        <begin position="1"/>
        <end position="28"/>
    </location>
</feature>
<sequence>MSGLTPTTPPTPPTPPPPPTTTTTTPPYHSTAAALRVRYNLLIDEIDSLIRQLMNGPYRRPRSRIIFQWTSDDAPYFIYTATLIIHEVSSNIQ</sequence>
<evidence type="ECO:0000256" key="1">
    <source>
        <dbReference type="SAM" id="MobiDB-lite"/>
    </source>
</evidence>
<reference evidence="3" key="1">
    <citation type="submission" date="2021-02" db="EMBL/GenBank/DDBJ databases">
        <authorList>
            <person name="Nowell W R."/>
        </authorList>
    </citation>
    <scope>NUCLEOTIDE SEQUENCE</scope>
</reference>
<comment type="caution">
    <text evidence="3">The sequence shown here is derived from an EMBL/GenBank/DDBJ whole genome shotgun (WGS) entry which is preliminary data.</text>
</comment>
<protein>
    <submittedName>
        <fullName evidence="3">Uncharacterized protein</fullName>
    </submittedName>
</protein>
<evidence type="ECO:0000313" key="4">
    <source>
        <dbReference type="Proteomes" id="UP000663844"/>
    </source>
</evidence>
<dbReference type="AlphaFoldDB" id="A0A819TJ60"/>